<dbReference type="Pfam" id="PF11233">
    <property type="entry name" value="DUF3035"/>
    <property type="match status" value="1"/>
</dbReference>
<dbReference type="OrthoDB" id="7876689at2"/>
<evidence type="ECO:0000313" key="2">
    <source>
        <dbReference type="Proteomes" id="UP000198761"/>
    </source>
</evidence>
<dbReference type="Proteomes" id="UP000198761">
    <property type="component" value="Unassembled WGS sequence"/>
</dbReference>
<sequence>MKAAWRATLAGAAALSLLLAGCGRNDDPNLMNIRKSSNGPDEFGILPPKPLQMPESLASLPPPTPGGINLTDPTPEADAITALGGKPGAGGSDAALVAQATRFGVASGIRSTLAAEDLEYRRNNDGRLLERVFAVNVYFKAYAPQSLDQYAELARWRRLGAATPSAPPQVSE</sequence>
<accession>A0A1H7ZY96</accession>
<dbReference type="EMBL" id="FOCE01000001">
    <property type="protein sequence ID" value="SEM62694.1"/>
    <property type="molecule type" value="Genomic_DNA"/>
</dbReference>
<protein>
    <submittedName>
        <fullName evidence="1">Beta-barrel assembly machine subunit BamF</fullName>
    </submittedName>
</protein>
<dbReference type="AlphaFoldDB" id="A0A1H7ZY96"/>
<keyword evidence="2" id="KW-1185">Reference proteome</keyword>
<gene>
    <name evidence="1" type="ORF">SAMN04488103_101671</name>
</gene>
<organism evidence="1 2">
    <name type="scientific">Gemmobacter aquatilis</name>
    <dbReference type="NCBI Taxonomy" id="933059"/>
    <lineage>
        <taxon>Bacteria</taxon>
        <taxon>Pseudomonadati</taxon>
        <taxon>Pseudomonadota</taxon>
        <taxon>Alphaproteobacteria</taxon>
        <taxon>Rhodobacterales</taxon>
        <taxon>Paracoccaceae</taxon>
        <taxon>Gemmobacter</taxon>
    </lineage>
</organism>
<dbReference type="RefSeq" id="WP_091296661.1">
    <property type="nucleotide sequence ID" value="NZ_FOCE01000001.1"/>
</dbReference>
<dbReference type="STRING" id="933059.SAMN04488103_101671"/>
<evidence type="ECO:0000313" key="1">
    <source>
        <dbReference type="EMBL" id="SEM62694.1"/>
    </source>
</evidence>
<reference evidence="1 2" key="1">
    <citation type="submission" date="2016-10" db="EMBL/GenBank/DDBJ databases">
        <authorList>
            <person name="de Groot N.N."/>
        </authorList>
    </citation>
    <scope>NUCLEOTIDE SEQUENCE [LARGE SCALE GENOMIC DNA]</scope>
    <source>
        <strain evidence="1 2">DSM 3857</strain>
    </source>
</reference>
<name>A0A1H7ZY96_9RHOB</name>
<dbReference type="InterPro" id="IPR021395">
    <property type="entry name" value="DUF3035"/>
</dbReference>
<dbReference type="PROSITE" id="PS51257">
    <property type="entry name" value="PROKAR_LIPOPROTEIN"/>
    <property type="match status" value="1"/>
</dbReference>
<proteinExistence type="predicted"/>